<comment type="similarity">
    <text evidence="2">Belongs to the RbfA family.</text>
</comment>
<gene>
    <name evidence="2 3" type="primary">rbfA</name>
    <name evidence="3" type="ORF">JRV97_05380</name>
</gene>
<dbReference type="PANTHER" id="PTHR33515">
    <property type="entry name" value="RIBOSOME-BINDING FACTOR A, CHLOROPLASTIC-RELATED"/>
    <property type="match status" value="1"/>
</dbReference>
<comment type="subunit">
    <text evidence="2">Monomer. Binds 30S ribosomal subunits, but not 50S ribosomal subunits or 70S ribosomes.</text>
</comment>
<comment type="subcellular location">
    <subcellularLocation>
        <location evidence="2">Cytoplasm</location>
    </subcellularLocation>
</comment>
<dbReference type="PROSITE" id="PS01319">
    <property type="entry name" value="RBFA"/>
    <property type="match status" value="1"/>
</dbReference>
<dbReference type="InterPro" id="IPR020053">
    <property type="entry name" value="Ribosome-bd_factorA_CS"/>
</dbReference>
<dbReference type="NCBIfam" id="TIGR00082">
    <property type="entry name" value="rbfA"/>
    <property type="match status" value="1"/>
</dbReference>
<accession>A0ABY8PTK2</accession>
<dbReference type="InterPro" id="IPR000238">
    <property type="entry name" value="RbfA"/>
</dbReference>
<reference evidence="3 4" key="1">
    <citation type="submission" date="2021-02" db="EMBL/GenBank/DDBJ databases">
        <title>Characterization of Marinitoga sp. nov. str. BP5-C20A.</title>
        <authorList>
            <person name="Erauso G."/>
            <person name="Postec A."/>
        </authorList>
    </citation>
    <scope>NUCLEOTIDE SEQUENCE [LARGE SCALE GENOMIC DNA]</scope>
    <source>
        <strain evidence="3 4">BP5-C20A</strain>
    </source>
</reference>
<sequence>MAKEFRREMIESEILKLINMNISNLRDPRIQNKIISATRVELSRDKSYADVYVSVLNGDIDEIINILTKAKGFFKSIISKNIRMYKIPEIRFHKDLGIEESIKIHKLLNEISKNEDKGETDE</sequence>
<protein>
    <recommendedName>
        <fullName evidence="2">Ribosome-binding factor A</fullName>
    </recommendedName>
</protein>
<dbReference type="Proteomes" id="UP001232493">
    <property type="component" value="Chromosome"/>
</dbReference>
<dbReference type="InterPro" id="IPR023799">
    <property type="entry name" value="RbfA_dom_sf"/>
</dbReference>
<dbReference type="EMBL" id="CP069362">
    <property type="protein sequence ID" value="WGS65981.1"/>
    <property type="molecule type" value="Genomic_DNA"/>
</dbReference>
<dbReference type="Gene3D" id="3.30.300.20">
    <property type="match status" value="1"/>
</dbReference>
<dbReference type="InterPro" id="IPR015946">
    <property type="entry name" value="KH_dom-like_a/b"/>
</dbReference>
<dbReference type="HAMAP" id="MF_00003">
    <property type="entry name" value="RbfA"/>
    <property type="match status" value="1"/>
</dbReference>
<comment type="function">
    <text evidence="2">One of several proteins that assist in the late maturation steps of the functional core of the 30S ribosomal subunit. Associates with free 30S ribosomal subunits (but not with 30S subunits that are part of 70S ribosomes or polysomes). Required for efficient processing of 16S rRNA. May interact with the 5'-terminal helix region of 16S rRNA.</text>
</comment>
<dbReference type="RefSeq" id="WP_281000922.1">
    <property type="nucleotide sequence ID" value="NZ_CP069362.1"/>
</dbReference>
<keyword evidence="4" id="KW-1185">Reference proteome</keyword>
<keyword evidence="1 2" id="KW-0690">Ribosome biogenesis</keyword>
<evidence type="ECO:0000313" key="4">
    <source>
        <dbReference type="Proteomes" id="UP001232493"/>
    </source>
</evidence>
<evidence type="ECO:0000256" key="2">
    <source>
        <dbReference type="HAMAP-Rule" id="MF_00003"/>
    </source>
</evidence>
<proteinExistence type="inferred from homology"/>
<organism evidence="3 4">
    <name type="scientific">Marinitoga aeolica</name>
    <dbReference type="NCBI Taxonomy" id="2809031"/>
    <lineage>
        <taxon>Bacteria</taxon>
        <taxon>Thermotogati</taxon>
        <taxon>Thermotogota</taxon>
        <taxon>Thermotogae</taxon>
        <taxon>Petrotogales</taxon>
        <taxon>Petrotogaceae</taxon>
        <taxon>Marinitoga</taxon>
    </lineage>
</organism>
<evidence type="ECO:0000313" key="3">
    <source>
        <dbReference type="EMBL" id="WGS65981.1"/>
    </source>
</evidence>
<keyword evidence="2" id="KW-0963">Cytoplasm</keyword>
<evidence type="ECO:0000256" key="1">
    <source>
        <dbReference type="ARBA" id="ARBA00022517"/>
    </source>
</evidence>
<name>A0ABY8PTK2_9BACT</name>
<dbReference type="SUPFAM" id="SSF89919">
    <property type="entry name" value="Ribosome-binding factor A, RbfA"/>
    <property type="match status" value="1"/>
</dbReference>
<dbReference type="Pfam" id="PF02033">
    <property type="entry name" value="RBFA"/>
    <property type="match status" value="1"/>
</dbReference>
<dbReference type="PANTHER" id="PTHR33515:SF1">
    <property type="entry name" value="RIBOSOME-BINDING FACTOR A, CHLOROPLASTIC-RELATED"/>
    <property type="match status" value="1"/>
</dbReference>